<feature type="compositionally biased region" description="Low complexity" evidence="1">
    <location>
        <begin position="113"/>
        <end position="147"/>
    </location>
</feature>
<dbReference type="EMBL" id="JBHTMK010000040">
    <property type="protein sequence ID" value="MFD1369827.1"/>
    <property type="molecule type" value="Genomic_DNA"/>
</dbReference>
<reference evidence="3" key="1">
    <citation type="journal article" date="2019" name="Int. J. Syst. Evol. Microbiol.">
        <title>The Global Catalogue of Microorganisms (GCM) 10K type strain sequencing project: providing services to taxonomists for standard genome sequencing and annotation.</title>
        <authorList>
            <consortium name="The Broad Institute Genomics Platform"/>
            <consortium name="The Broad Institute Genome Sequencing Center for Infectious Disease"/>
            <person name="Wu L."/>
            <person name="Ma J."/>
        </authorList>
    </citation>
    <scope>NUCLEOTIDE SEQUENCE [LARGE SCALE GENOMIC DNA]</scope>
    <source>
        <strain evidence="3">CCM 7526</strain>
    </source>
</reference>
<accession>A0ABW4AI66</accession>
<feature type="compositionally biased region" description="Low complexity" evidence="1">
    <location>
        <begin position="77"/>
        <end position="106"/>
    </location>
</feature>
<proteinExistence type="predicted"/>
<organism evidence="2 3">
    <name type="scientific">Actinoplanes sichuanensis</name>
    <dbReference type="NCBI Taxonomy" id="512349"/>
    <lineage>
        <taxon>Bacteria</taxon>
        <taxon>Bacillati</taxon>
        <taxon>Actinomycetota</taxon>
        <taxon>Actinomycetes</taxon>
        <taxon>Micromonosporales</taxon>
        <taxon>Micromonosporaceae</taxon>
        <taxon>Actinoplanes</taxon>
    </lineage>
</organism>
<evidence type="ECO:0008006" key="4">
    <source>
        <dbReference type="Google" id="ProtNLM"/>
    </source>
</evidence>
<dbReference type="Proteomes" id="UP001597183">
    <property type="component" value="Unassembled WGS sequence"/>
</dbReference>
<keyword evidence="3" id="KW-1185">Reference proteome</keyword>
<evidence type="ECO:0000313" key="3">
    <source>
        <dbReference type="Proteomes" id="UP001597183"/>
    </source>
</evidence>
<feature type="compositionally biased region" description="Pro residues" evidence="1">
    <location>
        <begin position="60"/>
        <end position="76"/>
    </location>
</feature>
<sequence>MGEPATPIRRRIELTVAEARLRFQQLVRVTGLTGQITVVVDGGRPIAAIVPVSEALGTGPAPPSTPVSAVAPPPPSAASASRSASAPPASGAPAMSAPPSRSASPSSSPPGSLPSTSPASPPSTSASGAPSSSEPSSSPSAPSAVNAAGWMRRIEKVREDVRRQHAQRIGDLSQALDEAWRLLDDLRPAGTDRSVDTLRAAHTDLRKAG</sequence>
<name>A0ABW4AI66_9ACTN</name>
<comment type="caution">
    <text evidence="2">The sequence shown here is derived from an EMBL/GenBank/DDBJ whole genome shotgun (WGS) entry which is preliminary data.</text>
</comment>
<protein>
    <recommendedName>
        <fullName evidence="4">Type II toxin-antitoxin system Phd/YefM family antitoxin</fullName>
    </recommendedName>
</protein>
<evidence type="ECO:0000313" key="2">
    <source>
        <dbReference type="EMBL" id="MFD1369827.1"/>
    </source>
</evidence>
<dbReference type="RefSeq" id="WP_317792023.1">
    <property type="nucleotide sequence ID" value="NZ_AP028461.1"/>
</dbReference>
<evidence type="ECO:0000256" key="1">
    <source>
        <dbReference type="SAM" id="MobiDB-lite"/>
    </source>
</evidence>
<gene>
    <name evidence="2" type="ORF">ACFQ5G_31190</name>
</gene>
<feature type="region of interest" description="Disordered" evidence="1">
    <location>
        <begin position="58"/>
        <end position="147"/>
    </location>
</feature>